<dbReference type="InterPro" id="IPR021315">
    <property type="entry name" value="Gap/Sap"/>
</dbReference>
<evidence type="ECO:0000313" key="3">
    <source>
        <dbReference type="Proteomes" id="UP001165580"/>
    </source>
</evidence>
<feature type="transmembrane region" description="Helical" evidence="1">
    <location>
        <begin position="135"/>
        <end position="155"/>
    </location>
</feature>
<dbReference type="RefSeq" id="WP_259487115.1">
    <property type="nucleotide sequence ID" value="NZ_JANTEZ010000005.1"/>
</dbReference>
<reference evidence="2" key="1">
    <citation type="submission" date="2022-08" db="EMBL/GenBank/DDBJ databases">
        <authorList>
            <person name="Deng Y."/>
            <person name="Han X.-F."/>
            <person name="Zhang Y.-Q."/>
        </authorList>
    </citation>
    <scope>NUCLEOTIDE SEQUENCE</scope>
    <source>
        <strain evidence="2">CPCC 205716</strain>
    </source>
</reference>
<keyword evidence="1" id="KW-0812">Transmembrane</keyword>
<feature type="transmembrane region" description="Helical" evidence="1">
    <location>
        <begin position="41"/>
        <end position="66"/>
    </location>
</feature>
<feature type="transmembrane region" description="Helical" evidence="1">
    <location>
        <begin position="86"/>
        <end position="104"/>
    </location>
</feature>
<feature type="transmembrane region" description="Helical" evidence="1">
    <location>
        <begin position="6"/>
        <end position="29"/>
    </location>
</feature>
<keyword evidence="3" id="KW-1185">Reference proteome</keyword>
<feature type="transmembrane region" description="Helical" evidence="1">
    <location>
        <begin position="212"/>
        <end position="230"/>
    </location>
</feature>
<feature type="transmembrane region" description="Helical" evidence="1">
    <location>
        <begin position="167"/>
        <end position="191"/>
    </location>
</feature>
<evidence type="ECO:0000256" key="1">
    <source>
        <dbReference type="SAM" id="Phobius"/>
    </source>
</evidence>
<keyword evidence="1" id="KW-1133">Transmembrane helix</keyword>
<keyword evidence="1" id="KW-0472">Membrane</keyword>
<protein>
    <submittedName>
        <fullName evidence="2">GAP family protein</fullName>
    </submittedName>
</protein>
<proteinExistence type="predicted"/>
<gene>
    <name evidence="2" type="ORF">NVV95_13710</name>
</gene>
<dbReference type="Pfam" id="PF11139">
    <property type="entry name" value="SfLAP"/>
    <property type="match status" value="1"/>
</dbReference>
<comment type="caution">
    <text evidence="2">The sequence shown here is derived from an EMBL/GenBank/DDBJ whole genome shotgun (WGS) entry which is preliminary data.</text>
</comment>
<sequence length="241" mass="24960">MTPVLLGTLAVLALIDSTSFGTLVIPLWLMLAPGRVRPLRVIVFLGTVAVFYLGVGLLLLAGASWLQDALGGADPEALLELRPVRIAELVLGLALLGGSFWIDSPKRRAAAASKGPGRLSRWREQAMGEGRSGGLVLLALAAALIEVGSMLPYLAGIGLVSASGVDWPASALLVAGYCVVMIAPALVLLVVRTVAARAVEPVLRRLSEWLSAHAASTTAWIVGIVGFLLARDAAVGLGLFG</sequence>
<name>A0ABT2GHA2_9MICO</name>
<dbReference type="EMBL" id="JANTEZ010000005">
    <property type="protein sequence ID" value="MCS5715603.1"/>
    <property type="molecule type" value="Genomic_DNA"/>
</dbReference>
<dbReference type="Proteomes" id="UP001165580">
    <property type="component" value="Unassembled WGS sequence"/>
</dbReference>
<accession>A0ABT2GHA2</accession>
<organism evidence="2 3">
    <name type="scientific">Herbiconiux gentiana</name>
    <dbReference type="NCBI Taxonomy" id="2970912"/>
    <lineage>
        <taxon>Bacteria</taxon>
        <taxon>Bacillati</taxon>
        <taxon>Actinomycetota</taxon>
        <taxon>Actinomycetes</taxon>
        <taxon>Micrococcales</taxon>
        <taxon>Microbacteriaceae</taxon>
        <taxon>Herbiconiux</taxon>
    </lineage>
</organism>
<evidence type="ECO:0000313" key="2">
    <source>
        <dbReference type="EMBL" id="MCS5715603.1"/>
    </source>
</evidence>